<keyword evidence="4" id="KW-0175">Coiled coil</keyword>
<dbReference type="Gene3D" id="3.40.50.300">
    <property type="entry name" value="P-loop containing nucleotide triphosphate hydrolases"/>
    <property type="match status" value="2"/>
</dbReference>
<organism evidence="6 7">
    <name type="scientific">Haliea salexigens</name>
    <dbReference type="NCBI Taxonomy" id="287487"/>
    <lineage>
        <taxon>Bacteria</taxon>
        <taxon>Pseudomonadati</taxon>
        <taxon>Pseudomonadota</taxon>
        <taxon>Gammaproteobacteria</taxon>
        <taxon>Cellvibrionales</taxon>
        <taxon>Halieaceae</taxon>
        <taxon>Haliea</taxon>
    </lineage>
</organism>
<dbReference type="AlphaFoldDB" id="A0A3C1KMS6"/>
<keyword evidence="3 6" id="KW-0067">ATP-binding</keyword>
<dbReference type="InterPro" id="IPR050611">
    <property type="entry name" value="ABCF"/>
</dbReference>
<dbReference type="Proteomes" id="UP000259273">
    <property type="component" value="Unassembled WGS sequence"/>
</dbReference>
<dbReference type="EMBL" id="DMND01000134">
    <property type="protein sequence ID" value="HAN28030.1"/>
    <property type="molecule type" value="Genomic_DNA"/>
</dbReference>
<accession>A0A3C1KMS6</accession>
<keyword evidence="1" id="KW-0677">Repeat</keyword>
<evidence type="ECO:0000256" key="2">
    <source>
        <dbReference type="ARBA" id="ARBA00022741"/>
    </source>
</evidence>
<dbReference type="InterPro" id="IPR032781">
    <property type="entry name" value="ABC_tran_Xtn"/>
</dbReference>
<dbReference type="STRING" id="1121937.GCA_000423125_01907"/>
<feature type="coiled-coil region" evidence="4">
    <location>
        <begin position="381"/>
        <end position="408"/>
    </location>
</feature>
<comment type="caution">
    <text evidence="6">The sequence shown here is derived from an EMBL/GenBank/DDBJ whole genome shotgun (WGS) entry which is preliminary data.</text>
</comment>
<evidence type="ECO:0000259" key="5">
    <source>
        <dbReference type="PROSITE" id="PS50893"/>
    </source>
</evidence>
<reference evidence="6 7" key="1">
    <citation type="journal article" date="2018" name="Nat. Biotechnol.">
        <title>A standardized bacterial taxonomy based on genome phylogeny substantially revises the tree of life.</title>
        <authorList>
            <person name="Parks D.H."/>
            <person name="Chuvochina M."/>
            <person name="Waite D.W."/>
            <person name="Rinke C."/>
            <person name="Skarshewski A."/>
            <person name="Chaumeil P.A."/>
            <person name="Hugenholtz P."/>
        </authorList>
    </citation>
    <scope>NUCLEOTIDE SEQUENCE [LARGE SCALE GENOMIC DNA]</scope>
    <source>
        <strain evidence="6">UBA9158</strain>
    </source>
</reference>
<evidence type="ECO:0000313" key="7">
    <source>
        <dbReference type="Proteomes" id="UP000259273"/>
    </source>
</evidence>
<dbReference type="InterPro" id="IPR017871">
    <property type="entry name" value="ABC_transporter-like_CS"/>
</dbReference>
<proteinExistence type="predicted"/>
<evidence type="ECO:0000256" key="1">
    <source>
        <dbReference type="ARBA" id="ARBA00022737"/>
    </source>
</evidence>
<dbReference type="SUPFAM" id="SSF52540">
    <property type="entry name" value="P-loop containing nucleoside triphosphate hydrolases"/>
    <property type="match status" value="2"/>
</dbReference>
<dbReference type="InterPro" id="IPR003439">
    <property type="entry name" value="ABC_transporter-like_ATP-bd"/>
</dbReference>
<dbReference type="CDD" id="cd03221">
    <property type="entry name" value="ABCF_EF-3"/>
    <property type="match status" value="1"/>
</dbReference>
<keyword evidence="2" id="KW-0547">Nucleotide-binding</keyword>
<sequence>EPTNHLDLDATLWLEQWLQAYPGTLLMISHDRDFIDATCERILSIENQQLQTWKGNYSDYERLRAEMLANQQASFEKQQQRIAHIEDFVRRFRYKATKARQAQSRLKELERMQQLAPAHIDSPFNFAFPAAGKSSDPLLRLDEAQLGYAGAPVLSNVTLVLRPGSRIGLLGKNGAGKSTLLKSLIGRLPLLNGTRQAGEHCRTGYFDQQQLEALDLSASAALHVQRLSPEAREQEILNFLGGFNFRGDSATQPIAPFSGGEKARLALALVVWQRPNLLVLDEPTNHLDLDMRNAMEMALQGYEGALILVSHDRHLLRNTADELLLVHDGVVEDYDDDLRAYEKWVLASYRSSDAPTASVPAATEASAKERRQQAAAQRERLRPLQREVTQTEKAMEQAEQALQALQARLADPALYEGDSAGEVAELVKQEGALQAEQARLEELWLAQQEELEAIIPPN</sequence>
<dbReference type="Gene3D" id="1.10.287.380">
    <property type="entry name" value="Valyl-tRNA synthetase, C-terminal domain"/>
    <property type="match status" value="1"/>
</dbReference>
<dbReference type="GO" id="GO:0005524">
    <property type="term" value="F:ATP binding"/>
    <property type="evidence" value="ECO:0007669"/>
    <property type="project" value="UniProtKB-KW"/>
</dbReference>
<dbReference type="InterPro" id="IPR037118">
    <property type="entry name" value="Val-tRNA_synth_C_sf"/>
</dbReference>
<dbReference type="GO" id="GO:0016887">
    <property type="term" value="F:ATP hydrolysis activity"/>
    <property type="evidence" value="ECO:0007669"/>
    <property type="project" value="InterPro"/>
</dbReference>
<dbReference type="SMART" id="SM00382">
    <property type="entry name" value="AAA"/>
    <property type="match status" value="1"/>
</dbReference>
<feature type="domain" description="ABC transporter" evidence="5">
    <location>
        <begin position="139"/>
        <end position="353"/>
    </location>
</feature>
<dbReference type="InterPro" id="IPR027417">
    <property type="entry name" value="P-loop_NTPase"/>
</dbReference>
<protein>
    <submittedName>
        <fullName evidence="6">ABC transporter ATP-binding protein</fullName>
    </submittedName>
</protein>
<dbReference type="Pfam" id="PF12848">
    <property type="entry name" value="ABC_tran_Xtn"/>
    <property type="match status" value="1"/>
</dbReference>
<dbReference type="PROSITE" id="PS50893">
    <property type="entry name" value="ABC_TRANSPORTER_2"/>
    <property type="match status" value="1"/>
</dbReference>
<name>A0A3C1KMS6_9GAMM</name>
<dbReference type="Pfam" id="PF00005">
    <property type="entry name" value="ABC_tran"/>
    <property type="match status" value="1"/>
</dbReference>
<dbReference type="FunFam" id="3.40.50.300:FF:002053">
    <property type="entry name" value="ABC transporter ATP-binding protein"/>
    <property type="match status" value="1"/>
</dbReference>
<evidence type="ECO:0000256" key="4">
    <source>
        <dbReference type="SAM" id="Coils"/>
    </source>
</evidence>
<dbReference type="PANTHER" id="PTHR19211:SF14">
    <property type="entry name" value="ATP-BINDING CASSETTE SUB-FAMILY F MEMBER 1"/>
    <property type="match status" value="1"/>
</dbReference>
<evidence type="ECO:0000256" key="3">
    <source>
        <dbReference type="ARBA" id="ARBA00022840"/>
    </source>
</evidence>
<feature type="non-terminal residue" evidence="6">
    <location>
        <position position="1"/>
    </location>
</feature>
<evidence type="ECO:0000313" key="6">
    <source>
        <dbReference type="EMBL" id="HAN28030.1"/>
    </source>
</evidence>
<gene>
    <name evidence="6" type="ORF">DCP75_10005</name>
</gene>
<dbReference type="PANTHER" id="PTHR19211">
    <property type="entry name" value="ATP-BINDING TRANSPORT PROTEIN-RELATED"/>
    <property type="match status" value="1"/>
</dbReference>
<dbReference type="PROSITE" id="PS00211">
    <property type="entry name" value="ABC_TRANSPORTER_1"/>
    <property type="match status" value="1"/>
</dbReference>
<dbReference type="InterPro" id="IPR003593">
    <property type="entry name" value="AAA+_ATPase"/>
</dbReference>